<reference evidence="6" key="1">
    <citation type="submission" date="2021-02" db="EMBL/GenBank/DDBJ databases">
        <authorList>
            <person name="Dougan E. K."/>
            <person name="Rhodes N."/>
            <person name="Thang M."/>
            <person name="Chan C."/>
        </authorList>
    </citation>
    <scope>NUCLEOTIDE SEQUENCE</scope>
</reference>
<evidence type="ECO:0000256" key="2">
    <source>
        <dbReference type="ARBA" id="ARBA00022946"/>
    </source>
</evidence>
<dbReference type="SUPFAM" id="SSF48403">
    <property type="entry name" value="Ankyrin repeat"/>
    <property type="match status" value="1"/>
</dbReference>
<sequence length="751" mass="80864">MKSPSRKGRPRLGALCLLGLLLGAALPASVPPLWWRKGRPRKSLGSRAEAELLCQLAVLLMPDVPIAEAFRDFPVEKSEEWGSSRLSPDLTAYGVLKATDAALFIEYDGHYRHLEPPGLARDMRKTSALLQLVPAGSLVVRIAHKERQWKDKSMQVLVDCWFTDHEPSLLKAVHQVVASLLEQSRGRLHPTLASRLESFAAEGGMDTDGGICAKEADLAGMSDRRRANLEDFLCDGAHLTASQVAKVIATSPAVLGYSIQANLKPTVEWIKGLGLSRSQVAKVIAAFPPVLGLSIEANLTPTVEWIKGLGLSQSQVAKVIATSPAVLGYSIQANLKPTVEWIKGLGLSRSQVAKVIAAFPPVLGLSIEANLQPTVEWIKGLGLSQSQVAKVIATRPAVLGYSIEANLKPTVEWIKGLGLSQSQVAKVIAKHPPVLGYSIEANLKPTVEWIKGLGLSQSQVAKAISRFPQVLSLSIEANLKPTMEWMKGLGMSRCQIGKLIAAFPSVFGLRIDTNLSAKHRLLQDFFPGAQAAQLLAHSPRLWSYTYARLEHRLSVLKSHNELSKLAGAMTLPVDAFSRRYPGTCRTCTPTDGTPRYHKRPVGSPEVCQLSLVRENDGVLLDIRSHRYARASPNQLTIKGASPLHLAAQLGKPELVSLLLELEADPNLASSQGQTALSLASHKKVISMLQEAGAKIEVAQPQAEPSPGSAASPKKPAAKGKAKAKPFATTFASAQASLSNQIGMFSDYASLE</sequence>
<accession>A0A812N8T3</accession>
<dbReference type="SMART" id="SM00733">
    <property type="entry name" value="Mterf"/>
    <property type="match status" value="9"/>
</dbReference>
<proteinExistence type="inferred from homology"/>
<dbReference type="InterPro" id="IPR036770">
    <property type="entry name" value="Ankyrin_rpt-contain_sf"/>
</dbReference>
<dbReference type="PROSITE" id="PS50297">
    <property type="entry name" value="ANK_REP_REGION"/>
    <property type="match status" value="1"/>
</dbReference>
<dbReference type="OrthoDB" id="438887at2759"/>
<feature type="chain" id="PRO_5032934499" evidence="5">
    <location>
        <begin position="28"/>
        <end position="751"/>
    </location>
</feature>
<dbReference type="PANTHER" id="PTHR13068">
    <property type="entry name" value="CGI-12 PROTEIN-RELATED"/>
    <property type="match status" value="1"/>
</dbReference>
<dbReference type="Proteomes" id="UP000601435">
    <property type="component" value="Unassembled WGS sequence"/>
</dbReference>
<dbReference type="PROSITE" id="PS50088">
    <property type="entry name" value="ANK_REPEAT"/>
    <property type="match status" value="1"/>
</dbReference>
<name>A0A812N8T3_9DINO</name>
<dbReference type="GO" id="GO:0003676">
    <property type="term" value="F:nucleic acid binding"/>
    <property type="evidence" value="ECO:0007669"/>
    <property type="project" value="InterPro"/>
</dbReference>
<feature type="signal peptide" evidence="5">
    <location>
        <begin position="1"/>
        <end position="27"/>
    </location>
</feature>
<comment type="similarity">
    <text evidence="1">Belongs to the mTERF family.</text>
</comment>
<evidence type="ECO:0000256" key="4">
    <source>
        <dbReference type="SAM" id="MobiDB-lite"/>
    </source>
</evidence>
<keyword evidence="7" id="KW-1185">Reference proteome</keyword>
<dbReference type="EMBL" id="CAJNJA010012631">
    <property type="protein sequence ID" value="CAE7301368.1"/>
    <property type="molecule type" value="Genomic_DNA"/>
</dbReference>
<dbReference type="Pfam" id="PF12796">
    <property type="entry name" value="Ank_2"/>
    <property type="match status" value="1"/>
</dbReference>
<dbReference type="AlphaFoldDB" id="A0A812N8T3"/>
<organism evidence="6 7">
    <name type="scientific">Symbiodinium necroappetens</name>
    <dbReference type="NCBI Taxonomy" id="1628268"/>
    <lineage>
        <taxon>Eukaryota</taxon>
        <taxon>Sar</taxon>
        <taxon>Alveolata</taxon>
        <taxon>Dinophyceae</taxon>
        <taxon>Suessiales</taxon>
        <taxon>Symbiodiniaceae</taxon>
        <taxon>Symbiodinium</taxon>
    </lineage>
</organism>
<dbReference type="PANTHER" id="PTHR13068:SF112">
    <property type="entry name" value="TRANSCRIPTION TERMINATION FACTOR 3, MITOCHONDRIAL"/>
    <property type="match status" value="1"/>
</dbReference>
<keyword evidence="3" id="KW-0040">ANK repeat</keyword>
<evidence type="ECO:0000313" key="7">
    <source>
        <dbReference type="Proteomes" id="UP000601435"/>
    </source>
</evidence>
<protein>
    <submittedName>
        <fullName evidence="6">mTERF4 protein</fullName>
    </submittedName>
</protein>
<comment type="caution">
    <text evidence="6">The sequence shown here is derived from an EMBL/GenBank/DDBJ whole genome shotgun (WGS) entry which is preliminary data.</text>
</comment>
<dbReference type="InterPro" id="IPR003690">
    <property type="entry name" value="MTERF"/>
</dbReference>
<evidence type="ECO:0000256" key="3">
    <source>
        <dbReference type="PROSITE-ProRule" id="PRU00023"/>
    </source>
</evidence>
<gene>
    <name evidence="6" type="primary">MTERF4</name>
    <name evidence="6" type="ORF">SNEC2469_LOCUS7443</name>
</gene>
<dbReference type="InterPro" id="IPR002110">
    <property type="entry name" value="Ankyrin_rpt"/>
</dbReference>
<keyword evidence="5" id="KW-0732">Signal</keyword>
<feature type="repeat" description="ANK" evidence="3">
    <location>
        <begin position="638"/>
        <end position="670"/>
    </location>
</feature>
<keyword evidence="2" id="KW-0809">Transit peptide</keyword>
<feature type="compositionally biased region" description="Low complexity" evidence="4">
    <location>
        <begin position="698"/>
        <end position="714"/>
    </location>
</feature>
<dbReference type="Gene3D" id="1.25.40.20">
    <property type="entry name" value="Ankyrin repeat-containing domain"/>
    <property type="match status" value="1"/>
</dbReference>
<evidence type="ECO:0000256" key="1">
    <source>
        <dbReference type="ARBA" id="ARBA00007692"/>
    </source>
</evidence>
<dbReference type="Pfam" id="PF02536">
    <property type="entry name" value="mTERF"/>
    <property type="match status" value="1"/>
</dbReference>
<dbReference type="SMART" id="SM00248">
    <property type="entry name" value="ANK"/>
    <property type="match status" value="2"/>
</dbReference>
<evidence type="ECO:0000256" key="5">
    <source>
        <dbReference type="SAM" id="SignalP"/>
    </source>
</evidence>
<dbReference type="Gene3D" id="1.25.70.10">
    <property type="entry name" value="Transcription termination factor 3, mitochondrial"/>
    <property type="match status" value="2"/>
</dbReference>
<evidence type="ECO:0000313" key="6">
    <source>
        <dbReference type="EMBL" id="CAE7301368.1"/>
    </source>
</evidence>
<feature type="region of interest" description="Disordered" evidence="4">
    <location>
        <begin position="698"/>
        <end position="723"/>
    </location>
</feature>
<dbReference type="InterPro" id="IPR038538">
    <property type="entry name" value="MTERF_sf"/>
</dbReference>